<evidence type="ECO:0000259" key="4">
    <source>
        <dbReference type="SMART" id="SM00563"/>
    </source>
</evidence>
<evidence type="ECO:0000256" key="3">
    <source>
        <dbReference type="SAM" id="Phobius"/>
    </source>
</evidence>
<dbReference type="GO" id="GO:0006654">
    <property type="term" value="P:phosphatidic acid biosynthetic process"/>
    <property type="evidence" value="ECO:0007669"/>
    <property type="project" value="TreeGrafter"/>
</dbReference>
<name>A0A1F5WSL3_9BACT</name>
<dbReference type="AlphaFoldDB" id="A0A1F5WSL3"/>
<dbReference type="CDD" id="cd07989">
    <property type="entry name" value="LPLAT_AGPAT-like"/>
    <property type="match status" value="1"/>
</dbReference>
<dbReference type="EMBL" id="MFHI01000024">
    <property type="protein sequence ID" value="OGF78626.1"/>
    <property type="molecule type" value="Genomic_DNA"/>
</dbReference>
<keyword evidence="1" id="KW-0808">Transferase</keyword>
<evidence type="ECO:0000313" key="5">
    <source>
        <dbReference type="EMBL" id="OGF78626.1"/>
    </source>
</evidence>
<reference evidence="5 6" key="1">
    <citation type="journal article" date="2016" name="Nat. Commun.">
        <title>Thousands of microbial genomes shed light on interconnected biogeochemical processes in an aquifer system.</title>
        <authorList>
            <person name="Anantharaman K."/>
            <person name="Brown C.T."/>
            <person name="Hug L.A."/>
            <person name="Sharon I."/>
            <person name="Castelle C.J."/>
            <person name="Probst A.J."/>
            <person name="Thomas B.C."/>
            <person name="Singh A."/>
            <person name="Wilkins M.J."/>
            <person name="Karaoz U."/>
            <person name="Brodie E.L."/>
            <person name="Williams K.H."/>
            <person name="Hubbard S.S."/>
            <person name="Banfield J.F."/>
        </authorList>
    </citation>
    <scope>NUCLEOTIDE SEQUENCE [LARGE SCALE GENOMIC DNA]</scope>
</reference>
<keyword evidence="3" id="KW-0472">Membrane</keyword>
<comment type="caution">
    <text evidence="5">The sequence shown here is derived from an EMBL/GenBank/DDBJ whole genome shotgun (WGS) entry which is preliminary data.</text>
</comment>
<dbReference type="SMART" id="SM00563">
    <property type="entry name" value="PlsC"/>
    <property type="match status" value="1"/>
</dbReference>
<keyword evidence="3" id="KW-1133">Transmembrane helix</keyword>
<proteinExistence type="predicted"/>
<dbReference type="SUPFAM" id="SSF69593">
    <property type="entry name" value="Glycerol-3-phosphate (1)-acyltransferase"/>
    <property type="match status" value="1"/>
</dbReference>
<feature type="transmembrane region" description="Helical" evidence="3">
    <location>
        <begin position="6"/>
        <end position="24"/>
    </location>
</feature>
<keyword evidence="3" id="KW-0812">Transmembrane</keyword>
<evidence type="ECO:0000313" key="6">
    <source>
        <dbReference type="Proteomes" id="UP000178425"/>
    </source>
</evidence>
<evidence type="ECO:0000256" key="1">
    <source>
        <dbReference type="ARBA" id="ARBA00022679"/>
    </source>
</evidence>
<dbReference type="Pfam" id="PF01553">
    <property type="entry name" value="Acyltransferase"/>
    <property type="match status" value="1"/>
</dbReference>
<gene>
    <name evidence="5" type="ORF">A2W54_00530</name>
</gene>
<organism evidence="5 6">
    <name type="scientific">Candidatus Giovannonibacteria bacterium RIFCSPHIGHO2_02_43_13</name>
    <dbReference type="NCBI Taxonomy" id="1798330"/>
    <lineage>
        <taxon>Bacteria</taxon>
        <taxon>Candidatus Giovannoniibacteriota</taxon>
    </lineage>
</organism>
<sequence length="213" mass="23967">MKLWYFFIQIIGKISLILAVKIFFKLEIAGRERAKLLKGPLVIVSNHKSFIDHFLIAVALPFNFRLFPIRPRADAAQMGRPILGLGIRILGGFLAKTKGKNLDDLLDIPDKILKSKGVVLLYPEASILRDSKIHEAKSVGAEIALRGGANILPLAISGMDYFYEKDAPKLIFNRRKIKISFGDVFPANCCKNRKILTKKIESEIRALYEPGYK</sequence>
<dbReference type="Proteomes" id="UP000178425">
    <property type="component" value="Unassembled WGS sequence"/>
</dbReference>
<evidence type="ECO:0000256" key="2">
    <source>
        <dbReference type="ARBA" id="ARBA00023315"/>
    </source>
</evidence>
<feature type="domain" description="Phospholipid/glycerol acyltransferase" evidence="4">
    <location>
        <begin position="41"/>
        <end position="159"/>
    </location>
</feature>
<keyword evidence="2" id="KW-0012">Acyltransferase</keyword>
<dbReference type="PANTHER" id="PTHR10434">
    <property type="entry name" value="1-ACYL-SN-GLYCEROL-3-PHOSPHATE ACYLTRANSFERASE"/>
    <property type="match status" value="1"/>
</dbReference>
<protein>
    <recommendedName>
        <fullName evidence="4">Phospholipid/glycerol acyltransferase domain-containing protein</fullName>
    </recommendedName>
</protein>
<dbReference type="InterPro" id="IPR002123">
    <property type="entry name" value="Plipid/glycerol_acylTrfase"/>
</dbReference>
<dbReference type="PANTHER" id="PTHR10434:SF11">
    <property type="entry name" value="1-ACYL-SN-GLYCEROL-3-PHOSPHATE ACYLTRANSFERASE"/>
    <property type="match status" value="1"/>
</dbReference>
<accession>A0A1F5WSL3</accession>
<dbReference type="GO" id="GO:0003841">
    <property type="term" value="F:1-acylglycerol-3-phosphate O-acyltransferase activity"/>
    <property type="evidence" value="ECO:0007669"/>
    <property type="project" value="TreeGrafter"/>
</dbReference>